<name>A0A1E3Q0L6_LIPST</name>
<dbReference type="Pfam" id="PF04166">
    <property type="entry name" value="PdxA"/>
    <property type="match status" value="1"/>
</dbReference>
<gene>
    <name evidence="4" type="ORF">LIPSTDRAFT_5475</name>
</gene>
<evidence type="ECO:0000313" key="4">
    <source>
        <dbReference type="EMBL" id="ODQ70712.1"/>
    </source>
</evidence>
<dbReference type="SUPFAM" id="SSF53659">
    <property type="entry name" value="Isocitrate/Isopropylmalate dehydrogenase-like"/>
    <property type="match status" value="1"/>
</dbReference>
<dbReference type="GO" id="GO:0046872">
    <property type="term" value="F:metal ion binding"/>
    <property type="evidence" value="ECO:0007669"/>
    <property type="project" value="UniProtKB-KW"/>
</dbReference>
<accession>A0A1E3Q0L6</accession>
<dbReference type="GO" id="GO:0051287">
    <property type="term" value="F:NAD binding"/>
    <property type="evidence" value="ECO:0007669"/>
    <property type="project" value="InterPro"/>
</dbReference>
<proteinExistence type="predicted"/>
<organism evidence="4 5">
    <name type="scientific">Lipomyces starkeyi NRRL Y-11557</name>
    <dbReference type="NCBI Taxonomy" id="675824"/>
    <lineage>
        <taxon>Eukaryota</taxon>
        <taxon>Fungi</taxon>
        <taxon>Dikarya</taxon>
        <taxon>Ascomycota</taxon>
        <taxon>Saccharomycotina</taxon>
        <taxon>Lipomycetes</taxon>
        <taxon>Lipomycetales</taxon>
        <taxon>Lipomycetaceae</taxon>
        <taxon>Lipomyces</taxon>
    </lineage>
</organism>
<sequence length="348" mass="36629">MTNSTQANVRTRIAMTLGDPAGIGPELGAKLLADPRNHEKADIFVLANVSEVQAAAASAGVMIPIVDVAGPDGVQVLDDGTAPATSIQVAEVSKEAGRYALHQLRRALDMAKRGEIDGIVFMPLNKTSLNLAGMHEKDELHWFANYLKYDEFTTEINAIDGLWTARVTSHVAMKDVASLVTASVVTDAIVLIHCLLQEYGVSQPRIGVCALNPHNGENGLFGREEIDSIIPGVKSALSKGVDVQGPYPADTIFLSRKSYDGIVTMYHDQGQIALKVIGFDGAVTLHGGLPVVTTTPAHGTAFNIVGKNLANTASSQNALDAAIAVASRRAASKKNAGVNCTSPVKVTA</sequence>
<evidence type="ECO:0008006" key="6">
    <source>
        <dbReference type="Google" id="ProtNLM"/>
    </source>
</evidence>
<keyword evidence="2" id="KW-0560">Oxidoreductase</keyword>
<evidence type="ECO:0000256" key="3">
    <source>
        <dbReference type="ARBA" id="ARBA00023027"/>
    </source>
</evidence>
<dbReference type="EMBL" id="KV454299">
    <property type="protein sequence ID" value="ODQ70712.1"/>
    <property type="molecule type" value="Genomic_DNA"/>
</dbReference>
<dbReference type="AlphaFoldDB" id="A0A1E3Q0L6"/>
<reference evidence="4 5" key="1">
    <citation type="journal article" date="2016" name="Proc. Natl. Acad. Sci. U.S.A.">
        <title>Comparative genomics of biotechnologically important yeasts.</title>
        <authorList>
            <person name="Riley R."/>
            <person name="Haridas S."/>
            <person name="Wolfe K.H."/>
            <person name="Lopes M.R."/>
            <person name="Hittinger C.T."/>
            <person name="Goeker M."/>
            <person name="Salamov A.A."/>
            <person name="Wisecaver J.H."/>
            <person name="Long T.M."/>
            <person name="Calvey C.H."/>
            <person name="Aerts A.L."/>
            <person name="Barry K.W."/>
            <person name="Choi C."/>
            <person name="Clum A."/>
            <person name="Coughlan A.Y."/>
            <person name="Deshpande S."/>
            <person name="Douglass A.P."/>
            <person name="Hanson S.J."/>
            <person name="Klenk H.-P."/>
            <person name="LaButti K.M."/>
            <person name="Lapidus A."/>
            <person name="Lindquist E.A."/>
            <person name="Lipzen A.M."/>
            <person name="Meier-Kolthoff J.P."/>
            <person name="Ohm R.A."/>
            <person name="Otillar R.P."/>
            <person name="Pangilinan J.L."/>
            <person name="Peng Y."/>
            <person name="Rokas A."/>
            <person name="Rosa C.A."/>
            <person name="Scheuner C."/>
            <person name="Sibirny A.A."/>
            <person name="Slot J.C."/>
            <person name="Stielow J.B."/>
            <person name="Sun H."/>
            <person name="Kurtzman C.P."/>
            <person name="Blackwell M."/>
            <person name="Grigoriev I.V."/>
            <person name="Jeffries T.W."/>
        </authorList>
    </citation>
    <scope>NUCLEOTIDE SEQUENCE [LARGE SCALE GENOMIC DNA]</scope>
    <source>
        <strain evidence="4 5">NRRL Y-11557</strain>
    </source>
</reference>
<dbReference type="GO" id="GO:0016491">
    <property type="term" value="F:oxidoreductase activity"/>
    <property type="evidence" value="ECO:0007669"/>
    <property type="project" value="UniProtKB-KW"/>
</dbReference>
<dbReference type="PANTHER" id="PTHR30004">
    <property type="entry name" value="4-HYDROXYTHREONINE-4-PHOSPHATE DEHYDROGENASE"/>
    <property type="match status" value="1"/>
</dbReference>
<keyword evidence="3" id="KW-0520">NAD</keyword>
<keyword evidence="1" id="KW-0479">Metal-binding</keyword>
<evidence type="ECO:0000256" key="2">
    <source>
        <dbReference type="ARBA" id="ARBA00023002"/>
    </source>
</evidence>
<evidence type="ECO:0000313" key="5">
    <source>
        <dbReference type="Proteomes" id="UP000094385"/>
    </source>
</evidence>
<dbReference type="InterPro" id="IPR005255">
    <property type="entry name" value="PdxA_fam"/>
</dbReference>
<protein>
    <recommendedName>
        <fullName evidence="6">4-hydroxythreonine-4-phosphate dehydrogenase</fullName>
    </recommendedName>
</protein>
<dbReference type="Gene3D" id="3.40.718.10">
    <property type="entry name" value="Isopropylmalate Dehydrogenase"/>
    <property type="match status" value="1"/>
</dbReference>
<dbReference type="STRING" id="675824.A0A1E3Q0L6"/>
<dbReference type="Proteomes" id="UP000094385">
    <property type="component" value="Unassembled WGS sequence"/>
</dbReference>
<dbReference type="OrthoDB" id="74991at2759"/>
<dbReference type="PANTHER" id="PTHR30004:SF3">
    <property type="entry name" value="4-HYDROXYTHREONINE-4-PHOSPHATE DEHYDROGENASE 2-RELATED"/>
    <property type="match status" value="1"/>
</dbReference>
<evidence type="ECO:0000256" key="1">
    <source>
        <dbReference type="ARBA" id="ARBA00022723"/>
    </source>
</evidence>
<keyword evidence="5" id="KW-1185">Reference proteome</keyword>